<name>A0A1M4S7Z7_9BACT</name>
<evidence type="ECO:0000313" key="1">
    <source>
        <dbReference type="EMBL" id="SHE28333.1"/>
    </source>
</evidence>
<proteinExistence type="predicted"/>
<accession>A0A1M4S7Z7</accession>
<keyword evidence="2" id="KW-1185">Reference proteome</keyword>
<dbReference type="EMBL" id="FQUO01000001">
    <property type="protein sequence ID" value="SHE28333.1"/>
    <property type="molecule type" value="Genomic_DNA"/>
</dbReference>
<evidence type="ECO:0000313" key="2">
    <source>
        <dbReference type="Proteomes" id="UP000184368"/>
    </source>
</evidence>
<organism evidence="1 2">
    <name type="scientific">Cnuella takakiae</name>
    <dbReference type="NCBI Taxonomy" id="1302690"/>
    <lineage>
        <taxon>Bacteria</taxon>
        <taxon>Pseudomonadati</taxon>
        <taxon>Bacteroidota</taxon>
        <taxon>Chitinophagia</taxon>
        <taxon>Chitinophagales</taxon>
        <taxon>Chitinophagaceae</taxon>
        <taxon>Cnuella</taxon>
    </lineage>
</organism>
<dbReference type="Proteomes" id="UP000184368">
    <property type="component" value="Unassembled WGS sequence"/>
</dbReference>
<reference evidence="1 2" key="1">
    <citation type="submission" date="2016-11" db="EMBL/GenBank/DDBJ databases">
        <authorList>
            <person name="Jaros S."/>
            <person name="Januszkiewicz K."/>
            <person name="Wedrychowicz H."/>
        </authorList>
    </citation>
    <scope>NUCLEOTIDE SEQUENCE [LARGE SCALE GENOMIC DNA]</scope>
    <source>
        <strain evidence="1 2">DSM 26897</strain>
    </source>
</reference>
<dbReference type="STRING" id="1302690.BUE76_22895"/>
<gene>
    <name evidence="1" type="ORF">SAMN05444008_1017</name>
</gene>
<dbReference type="AlphaFoldDB" id="A0A1M4S7Z7"/>
<protein>
    <submittedName>
        <fullName evidence="1">Uncharacterized protein</fullName>
    </submittedName>
</protein>
<sequence>MANITIQKNPKKPKGKMYECQAFFAETYPKKWKYVRDLESFSNFLRQSHPAYKYFNVYEKGSRQFLKRFYPGNLVPKVLPFWVFASLGLLTQKFTSSNTSSFSQVLQYPLKNTPGETTLTTSAYDFNYCATIPTFWKRKGGASC</sequence>